<dbReference type="RefSeq" id="WP_187753281.1">
    <property type="nucleotide sequence ID" value="NZ_CAUZLR010000001.1"/>
</dbReference>
<reference evidence="1 2" key="1">
    <citation type="submission" date="2023-10" db="EMBL/GenBank/DDBJ databases">
        <authorList>
            <person name="Botero Cardona J."/>
        </authorList>
    </citation>
    <scope>NUCLEOTIDE SEQUENCE [LARGE SCALE GENOMIC DNA]</scope>
    <source>
        <strain evidence="1 2">R-54839</strain>
    </source>
</reference>
<dbReference type="CDD" id="cd03311">
    <property type="entry name" value="CIMS_C_terminal_like"/>
    <property type="match status" value="1"/>
</dbReference>
<dbReference type="PANTHER" id="PTHR43844:SF1">
    <property type="entry name" value="METHIONINE SYNTHASE"/>
    <property type="match status" value="1"/>
</dbReference>
<dbReference type="InterPro" id="IPR002629">
    <property type="entry name" value="Met_Synth_C/arc"/>
</dbReference>
<dbReference type="SUPFAM" id="SSF51726">
    <property type="entry name" value="UROD/MetE-like"/>
    <property type="match status" value="1"/>
</dbReference>
<proteinExistence type="predicted"/>
<dbReference type="EC" id="2.1.1.14" evidence="1"/>
<dbReference type="InterPro" id="IPR038071">
    <property type="entry name" value="UROD/MetE-like_sf"/>
</dbReference>
<dbReference type="Gene3D" id="3.20.20.210">
    <property type="match status" value="1"/>
</dbReference>
<dbReference type="Proteomes" id="UP001314261">
    <property type="component" value="Unassembled WGS sequence"/>
</dbReference>
<dbReference type="NCBIfam" id="NF005085">
    <property type="entry name" value="PRK06520.1"/>
    <property type="match status" value="1"/>
</dbReference>
<accession>A0ABM9MMY1</accession>
<dbReference type="GO" id="GO:0032259">
    <property type="term" value="P:methylation"/>
    <property type="evidence" value="ECO:0007669"/>
    <property type="project" value="UniProtKB-KW"/>
</dbReference>
<dbReference type="PANTHER" id="PTHR43844">
    <property type="entry name" value="METHIONINE SYNTHASE"/>
    <property type="match status" value="1"/>
</dbReference>
<comment type="caution">
    <text evidence="1">The sequence shown here is derived from an EMBL/GenBank/DDBJ whole genome shotgun (WGS) entry which is preliminary data.</text>
</comment>
<evidence type="ECO:0000313" key="2">
    <source>
        <dbReference type="Proteomes" id="UP001314261"/>
    </source>
</evidence>
<sequence>MPVFKGQTIHYDIVGSFLRPQRLKEAQRQFKDGQLSTETLTTIQDEEILQLVQKEIEVGLKFVTDGEFRRSWWHLDTFWGFAGIDKVQVSEGYHFHDLDTRPESARISGKIAFTPDHPDLKAFNYLQNITADKEVIARQSLPSPAQCFAELVRGEENLRALNDFYPSQEAAIADLVKAYRKLFLALYEAGCRDLKLDDCTWGMLVDKEFWKNMSTDADDIQKLTELYLSINNRALADLPDDLFVSTHVCRGNYASSWASAGGYESVADSLLARENVKAFYLEFDTPRSGDFSPLEKVHDNQEVVLGLISSKDPALEDEDRLRQRIEEAAQYHDLAELSLSTQCGFASTEEGNKLSEADQWAKIKLVIDTAQQVWPVKAN</sequence>
<keyword evidence="2" id="KW-1185">Reference proteome</keyword>
<evidence type="ECO:0000313" key="1">
    <source>
        <dbReference type="EMBL" id="CAK1227683.1"/>
    </source>
</evidence>
<protein>
    <submittedName>
        <fullName evidence="1">Methionine synthase II (Cobalamin-independent) (MetE)</fullName>
        <ecNumber evidence="1">2.1.1.14</ecNumber>
    </submittedName>
</protein>
<gene>
    <name evidence="1" type="ORF">R54839_PPFHFPJH_00275</name>
</gene>
<keyword evidence="1" id="KW-0489">Methyltransferase</keyword>
<dbReference type="EMBL" id="CAUZLR010000001">
    <property type="protein sequence ID" value="CAK1227683.1"/>
    <property type="molecule type" value="Genomic_DNA"/>
</dbReference>
<organism evidence="1 2">
    <name type="scientific">Fructobacillus fructosus</name>
    <dbReference type="NCBI Taxonomy" id="1631"/>
    <lineage>
        <taxon>Bacteria</taxon>
        <taxon>Bacillati</taxon>
        <taxon>Bacillota</taxon>
        <taxon>Bacilli</taxon>
        <taxon>Lactobacillales</taxon>
        <taxon>Lactobacillaceae</taxon>
        <taxon>Fructobacillus</taxon>
    </lineage>
</organism>
<name>A0ABM9MMY1_9LACO</name>
<dbReference type="GO" id="GO:0003871">
    <property type="term" value="F:5-methyltetrahydropteroyltriglutamate-homocysteine S-methyltransferase activity"/>
    <property type="evidence" value="ECO:0007669"/>
    <property type="project" value="UniProtKB-EC"/>
</dbReference>
<keyword evidence="1" id="KW-0808">Transferase</keyword>